<evidence type="ECO:0000313" key="3">
    <source>
        <dbReference type="Proteomes" id="UP001419268"/>
    </source>
</evidence>
<dbReference type="GO" id="GO:0000379">
    <property type="term" value="P:tRNA-type intron splice site recognition and cleavage"/>
    <property type="evidence" value="ECO:0007669"/>
    <property type="project" value="TreeGrafter"/>
</dbReference>
<dbReference type="GO" id="GO:0000214">
    <property type="term" value="C:tRNA-intron endonuclease complex"/>
    <property type="evidence" value="ECO:0007669"/>
    <property type="project" value="TreeGrafter"/>
</dbReference>
<dbReference type="InterPro" id="IPR024337">
    <property type="entry name" value="tRNA_splic_suSen54"/>
</dbReference>
<dbReference type="PANTHER" id="PTHR21027">
    <property type="entry name" value="TRNA-SPLICING ENDONUCLEASE SUBUNIT SEN54"/>
    <property type="match status" value="1"/>
</dbReference>
<proteinExistence type="predicted"/>
<feature type="region of interest" description="Disordered" evidence="1">
    <location>
        <begin position="30"/>
        <end position="49"/>
    </location>
</feature>
<dbReference type="AlphaFoldDB" id="A0AAP0J2C1"/>
<keyword evidence="3" id="KW-1185">Reference proteome</keyword>
<organism evidence="2 3">
    <name type="scientific">Stephania cephalantha</name>
    <dbReference type="NCBI Taxonomy" id="152367"/>
    <lineage>
        <taxon>Eukaryota</taxon>
        <taxon>Viridiplantae</taxon>
        <taxon>Streptophyta</taxon>
        <taxon>Embryophyta</taxon>
        <taxon>Tracheophyta</taxon>
        <taxon>Spermatophyta</taxon>
        <taxon>Magnoliopsida</taxon>
        <taxon>Ranunculales</taxon>
        <taxon>Menispermaceae</taxon>
        <taxon>Menispermoideae</taxon>
        <taxon>Cissampelideae</taxon>
        <taxon>Stephania</taxon>
    </lineage>
</organism>
<accession>A0AAP0J2C1</accession>
<dbReference type="Proteomes" id="UP001419268">
    <property type="component" value="Unassembled WGS sequence"/>
</dbReference>
<comment type="caution">
    <text evidence="2">The sequence shown here is derived from an EMBL/GenBank/DDBJ whole genome shotgun (WGS) entry which is preliminary data.</text>
</comment>
<evidence type="ECO:0000256" key="1">
    <source>
        <dbReference type="SAM" id="MobiDB-lite"/>
    </source>
</evidence>
<dbReference type="PANTHER" id="PTHR21027:SF1">
    <property type="entry name" value="TRNA-SPLICING ENDONUCLEASE SUBUNIT SEN54"/>
    <property type="match status" value="1"/>
</dbReference>
<name>A0AAP0J2C1_9MAGN</name>
<sequence>MAEAEQVRTAVGCTAAAADVQRRQWMRQTNRDAGVVQASQQTRQKNKEERPAIRALIPYGKSECSWESFQAYKHLKSLGYIVSRHRVPWTSKIDKSSANLTSLDATSENSDILEPEISMGSVSTPMTPPTKVSPLLDSTNQVCLISTVRHAFA</sequence>
<gene>
    <name evidence="2" type="ORF">Scep_014039</name>
</gene>
<reference evidence="2 3" key="1">
    <citation type="submission" date="2024-01" db="EMBL/GenBank/DDBJ databases">
        <title>Genome assemblies of Stephania.</title>
        <authorList>
            <person name="Yang L."/>
        </authorList>
    </citation>
    <scope>NUCLEOTIDE SEQUENCE [LARGE SCALE GENOMIC DNA]</scope>
    <source>
        <strain evidence="2">JXDWG</strain>
        <tissue evidence="2">Leaf</tissue>
    </source>
</reference>
<protein>
    <submittedName>
        <fullName evidence="2">Uncharacterized protein</fullName>
    </submittedName>
</protein>
<evidence type="ECO:0000313" key="2">
    <source>
        <dbReference type="EMBL" id="KAK9125193.1"/>
    </source>
</evidence>
<dbReference type="EMBL" id="JBBNAG010000006">
    <property type="protein sequence ID" value="KAK9125193.1"/>
    <property type="molecule type" value="Genomic_DNA"/>
</dbReference>